<protein>
    <submittedName>
        <fullName evidence="1">Uncharacterized protein</fullName>
    </submittedName>
</protein>
<accession>W1PFC8</accession>
<evidence type="ECO:0000313" key="2">
    <source>
        <dbReference type="Proteomes" id="UP000017836"/>
    </source>
</evidence>
<evidence type="ECO:0000313" key="1">
    <source>
        <dbReference type="EMBL" id="ERN08672.1"/>
    </source>
</evidence>
<name>W1PFC8_AMBTC</name>
<sequence>MYPLWHCRDSNRPRISPCPVFDPLMVVPLGIMLVEDEDDAVLVDGDSMEIVDELGADNQEVEEGIHDNLAMVEVEGPPPLNVVQDYQPLLLHFTTTPVVSDMLPEENQHL</sequence>
<dbReference type="EMBL" id="KI393256">
    <property type="protein sequence ID" value="ERN08672.1"/>
    <property type="molecule type" value="Genomic_DNA"/>
</dbReference>
<dbReference type="AlphaFoldDB" id="W1PFC8"/>
<organism evidence="1 2">
    <name type="scientific">Amborella trichopoda</name>
    <dbReference type="NCBI Taxonomy" id="13333"/>
    <lineage>
        <taxon>Eukaryota</taxon>
        <taxon>Viridiplantae</taxon>
        <taxon>Streptophyta</taxon>
        <taxon>Embryophyta</taxon>
        <taxon>Tracheophyta</taxon>
        <taxon>Spermatophyta</taxon>
        <taxon>Magnoliopsida</taxon>
        <taxon>Amborellales</taxon>
        <taxon>Amborellaceae</taxon>
        <taxon>Amborella</taxon>
    </lineage>
</organism>
<dbReference type="HOGENOM" id="CLU_2174357_0_0_1"/>
<dbReference type="Gramene" id="ERN08672">
    <property type="protein sequence ID" value="ERN08672"/>
    <property type="gene ID" value="AMTR_s00017p00216490"/>
</dbReference>
<dbReference type="Proteomes" id="UP000017836">
    <property type="component" value="Unassembled WGS sequence"/>
</dbReference>
<keyword evidence="2" id="KW-1185">Reference proteome</keyword>
<proteinExistence type="predicted"/>
<reference evidence="2" key="1">
    <citation type="journal article" date="2013" name="Science">
        <title>The Amborella genome and the evolution of flowering plants.</title>
        <authorList>
            <consortium name="Amborella Genome Project"/>
        </authorList>
    </citation>
    <scope>NUCLEOTIDE SEQUENCE [LARGE SCALE GENOMIC DNA]</scope>
</reference>
<gene>
    <name evidence="1" type="ORF">AMTR_s00017p00216490</name>
</gene>